<sequence length="82" mass="9532">MIRIEIWILCNIFVQLIGATDDLINTIHEVKQSILGNSVDSTEHQKGNETIDEVLLHDNGLLFFTKLYIFLNMGVKKYFYSR</sequence>
<protein>
    <submittedName>
        <fullName evidence="1">Uncharacterized protein</fullName>
    </submittedName>
</protein>
<name>A0A3B1A5I3_9ZZZZ</name>
<organism evidence="1">
    <name type="scientific">hydrothermal vent metagenome</name>
    <dbReference type="NCBI Taxonomy" id="652676"/>
    <lineage>
        <taxon>unclassified sequences</taxon>
        <taxon>metagenomes</taxon>
        <taxon>ecological metagenomes</taxon>
    </lineage>
</organism>
<reference evidence="1" key="1">
    <citation type="submission" date="2018-06" db="EMBL/GenBank/DDBJ databases">
        <authorList>
            <person name="Zhirakovskaya E."/>
        </authorList>
    </citation>
    <scope>NUCLEOTIDE SEQUENCE</scope>
</reference>
<proteinExistence type="predicted"/>
<dbReference type="EMBL" id="UOFS01000019">
    <property type="protein sequence ID" value="VAW95002.1"/>
    <property type="molecule type" value="Genomic_DNA"/>
</dbReference>
<gene>
    <name evidence="1" type="ORF">MNBD_GAMMA22-1722</name>
</gene>
<dbReference type="AlphaFoldDB" id="A0A3B1A5I3"/>
<accession>A0A3B1A5I3</accession>
<evidence type="ECO:0000313" key="1">
    <source>
        <dbReference type="EMBL" id="VAW95002.1"/>
    </source>
</evidence>